<gene>
    <name evidence="1" type="ORF">ACJDTP_11095</name>
</gene>
<evidence type="ECO:0000313" key="1">
    <source>
        <dbReference type="EMBL" id="MFL0165615.1"/>
    </source>
</evidence>
<dbReference type="EMBL" id="JBJIAB010000011">
    <property type="protein sequence ID" value="MFL0165615.1"/>
    <property type="molecule type" value="Genomic_DNA"/>
</dbReference>
<organism evidence="1 2">
    <name type="scientific">Candidatus Clostridium helianthi</name>
    <dbReference type="NCBI Taxonomy" id="3381660"/>
    <lineage>
        <taxon>Bacteria</taxon>
        <taxon>Bacillati</taxon>
        <taxon>Bacillota</taxon>
        <taxon>Clostridia</taxon>
        <taxon>Eubacteriales</taxon>
        <taxon>Clostridiaceae</taxon>
        <taxon>Clostridium</taxon>
    </lineage>
</organism>
<accession>A0ABW8S5W5</accession>
<name>A0ABW8S5W5_9CLOT</name>
<keyword evidence="2" id="KW-1185">Reference proteome</keyword>
<protein>
    <submittedName>
        <fullName evidence="1">Uncharacterized protein</fullName>
    </submittedName>
</protein>
<dbReference type="Proteomes" id="UP001623600">
    <property type="component" value="Unassembled WGS sequence"/>
</dbReference>
<sequence>MVFITGMRTGKTALLNKVEEMKIDFSRVNGIFIRSIIFLKEFGFQPNEIIVNYDFYCSMLNDPEIANNIIVKDDLTKYYKGMKIIIDNSIKEFDLRHNKEI</sequence>
<comment type="caution">
    <text evidence="1">The sequence shown here is derived from an EMBL/GenBank/DDBJ whole genome shotgun (WGS) entry which is preliminary data.</text>
</comment>
<dbReference type="RefSeq" id="WP_406761222.1">
    <property type="nucleotide sequence ID" value="NZ_JBJIAB010000011.1"/>
</dbReference>
<evidence type="ECO:0000313" key="2">
    <source>
        <dbReference type="Proteomes" id="UP001623600"/>
    </source>
</evidence>
<reference evidence="1 2" key="1">
    <citation type="submission" date="2024-11" db="EMBL/GenBank/DDBJ databases">
        <authorList>
            <person name="Heng Y.C."/>
            <person name="Lim A.C.H."/>
            <person name="Lee J.K.Y."/>
            <person name="Kittelmann S."/>
        </authorList>
    </citation>
    <scope>NUCLEOTIDE SEQUENCE [LARGE SCALE GENOMIC DNA]</scope>
    <source>
        <strain evidence="1 2">WILCCON 0112</strain>
    </source>
</reference>
<proteinExistence type="predicted"/>